<dbReference type="InParanoid" id="A0A1C7NLG1"/>
<organism evidence="1 2">
    <name type="scientific">Choanephora cucurbitarum</name>
    <dbReference type="NCBI Taxonomy" id="101091"/>
    <lineage>
        <taxon>Eukaryota</taxon>
        <taxon>Fungi</taxon>
        <taxon>Fungi incertae sedis</taxon>
        <taxon>Mucoromycota</taxon>
        <taxon>Mucoromycotina</taxon>
        <taxon>Mucoromycetes</taxon>
        <taxon>Mucorales</taxon>
        <taxon>Mucorineae</taxon>
        <taxon>Choanephoraceae</taxon>
        <taxon>Choanephoroideae</taxon>
        <taxon>Choanephora</taxon>
    </lineage>
</organism>
<gene>
    <name evidence="1" type="ORF">A0J61_02111</name>
</gene>
<dbReference type="Proteomes" id="UP000093000">
    <property type="component" value="Unassembled WGS sequence"/>
</dbReference>
<dbReference type="EMBL" id="LUGH01000076">
    <property type="protein sequence ID" value="OBZ89838.1"/>
    <property type="molecule type" value="Genomic_DNA"/>
</dbReference>
<name>A0A1C7NLG1_9FUNG</name>
<dbReference type="OrthoDB" id="2276070at2759"/>
<accession>A0A1C7NLG1</accession>
<proteinExistence type="predicted"/>
<reference evidence="1 2" key="1">
    <citation type="submission" date="2016-03" db="EMBL/GenBank/DDBJ databases">
        <title>Choanephora cucurbitarum.</title>
        <authorList>
            <person name="Min B."/>
            <person name="Park H."/>
            <person name="Park J.-H."/>
            <person name="Shin H.-D."/>
            <person name="Choi I.-G."/>
        </authorList>
    </citation>
    <scope>NUCLEOTIDE SEQUENCE [LARGE SCALE GENOMIC DNA]</scope>
    <source>
        <strain evidence="1 2">KUS-F28377</strain>
    </source>
</reference>
<evidence type="ECO:0000313" key="1">
    <source>
        <dbReference type="EMBL" id="OBZ89838.1"/>
    </source>
</evidence>
<comment type="caution">
    <text evidence="1">The sequence shown here is derived from an EMBL/GenBank/DDBJ whole genome shotgun (WGS) entry which is preliminary data.</text>
</comment>
<dbReference type="AlphaFoldDB" id="A0A1C7NLG1"/>
<evidence type="ECO:0000313" key="2">
    <source>
        <dbReference type="Proteomes" id="UP000093000"/>
    </source>
</evidence>
<keyword evidence="2" id="KW-1185">Reference proteome</keyword>
<protein>
    <submittedName>
        <fullName evidence="1">Uncharacterized protein</fullName>
    </submittedName>
</protein>
<sequence length="188" mass="21293">MKGYIYSMRNSMVEFDSDLEIQSASNPAAEWLPSNALALLTHISFNEPTSTLVLKGRFSNTNFDKLVLSARNITTVDLSFATFAFDALDGTWYDRLKNSDAGISGKIEHIETVQRFKQGQEYFQEVLMEISPSSKEDNQFIKYMASNDMETLKEIKWSHNSKNVCEPGSIANQGKSYFNELFESAILL</sequence>